<dbReference type="GO" id="GO:0051536">
    <property type="term" value="F:iron-sulfur cluster binding"/>
    <property type="evidence" value="ECO:0007669"/>
    <property type="project" value="UniProtKB-KW"/>
</dbReference>
<sequence length="645" mass="69853">MYTHLFSRGKIGRLEIRNRVVMPGMLTLLADSYGRVDEALVKYYEERAKGGIGLIIAEYANIDFETGRAAPSQLTMLDVNSALSIQKIARVVHRHGAKFFAQLAHAGQGANPLLLEGKDPIGPSESTTPDGRRVRAMTVEEIQALIDRFVQGAVYAQIGEADGVEIHAAHIYLLSTFLSPHLNRREDAYGGSHENRARVICEIIRGIKEKCGKNFPVSVRINGSDFVEGGTTLEDAVITAKLLEAAGADALNISNSTFGAEKPVIEPVFYGQGWKKHLAKTIKAAVQIPVIAVNTIKTPDFAESLLEEGVSDFVGLARQSLADPYWCKKAMAGEEELIHHCISCLYCADCESKLKAVSCAVNPKTGRESELEPLKIDGQGRQVVVVGGGVAGMEAASVLGQRGFKVTLFEQKDHLGGDTFLAGQPPMKDWTHQLPEVLKRECDKYGVTIHLNHAPTVDEIKSLNPYAVFVATGADPVIPKKIPGIESDHIYTVGQILDQEVTLSGKKIVVIGGGLSGLDVASFLAEDNEVQVVEMQKAIGIGVLPTYIKPELDHLKEKNVILNTSSALQSIQEKSVTIEDLQTGKVFDLEADAVILSLGVRPNDEKIQRIQDSFENVRVIGSAVATTGRIGQAMRDGFDAAYALD</sequence>
<dbReference type="InterPro" id="IPR051793">
    <property type="entry name" value="NADH:flavin_oxidoreductase"/>
</dbReference>
<dbReference type="CDD" id="cd02803">
    <property type="entry name" value="OYE_like_FMN_family"/>
    <property type="match status" value="1"/>
</dbReference>
<keyword evidence="7" id="KW-0560">Oxidoreductase</keyword>
<evidence type="ECO:0000313" key="13">
    <source>
        <dbReference type="Proteomes" id="UP000070442"/>
    </source>
</evidence>
<evidence type="ECO:0000256" key="9">
    <source>
        <dbReference type="ARBA" id="ARBA00023014"/>
    </source>
</evidence>
<keyword evidence="5" id="KW-0288">FMN</keyword>
<gene>
    <name evidence="12" type="ORF">HMPREF1863_00483</name>
</gene>
<dbReference type="Gene3D" id="3.20.20.70">
    <property type="entry name" value="Aldolase class I"/>
    <property type="match status" value="1"/>
</dbReference>
<comment type="cofactor">
    <cofactor evidence="2">
        <name>[4Fe-4S] cluster</name>
        <dbReference type="ChEBI" id="CHEBI:49883"/>
    </cofactor>
</comment>
<dbReference type="Gene3D" id="3.40.50.720">
    <property type="entry name" value="NAD(P)-binding Rossmann-like Domain"/>
    <property type="match status" value="1"/>
</dbReference>
<keyword evidence="9" id="KW-0411">Iron-sulfur</keyword>
<dbReference type="GO" id="GO:0016491">
    <property type="term" value="F:oxidoreductase activity"/>
    <property type="evidence" value="ECO:0007669"/>
    <property type="project" value="UniProtKB-KW"/>
</dbReference>
<dbReference type="AlphaFoldDB" id="A0A134AHV2"/>
<dbReference type="PANTHER" id="PTHR42917">
    <property type="entry name" value="2,4-DIENOYL-COA REDUCTASE"/>
    <property type="match status" value="1"/>
</dbReference>
<dbReference type="Pfam" id="PF00724">
    <property type="entry name" value="Oxidored_FMN"/>
    <property type="match status" value="1"/>
</dbReference>
<comment type="cofactor">
    <cofactor evidence="1">
        <name>FMN</name>
        <dbReference type="ChEBI" id="CHEBI:58210"/>
    </cofactor>
</comment>
<comment type="caution">
    <text evidence="12">The sequence shown here is derived from an EMBL/GenBank/DDBJ whole genome shotgun (WGS) entry which is preliminary data.</text>
</comment>
<dbReference type="Gene3D" id="3.50.50.60">
    <property type="entry name" value="FAD/NAD(P)-binding domain"/>
    <property type="match status" value="1"/>
</dbReference>
<feature type="domain" description="NADH:flavin oxidoreductase/NADH oxidase N-terminal" evidence="10">
    <location>
        <begin position="5"/>
        <end position="333"/>
    </location>
</feature>
<evidence type="ECO:0000259" key="10">
    <source>
        <dbReference type="Pfam" id="PF00724"/>
    </source>
</evidence>
<keyword evidence="4" id="KW-0285">Flavoprotein</keyword>
<dbReference type="InterPro" id="IPR013785">
    <property type="entry name" value="Aldolase_TIM"/>
</dbReference>
<keyword evidence="8" id="KW-0408">Iron</keyword>
<evidence type="ECO:0000313" key="12">
    <source>
        <dbReference type="EMBL" id="KXB67298.1"/>
    </source>
</evidence>
<dbReference type="GO" id="GO:0046872">
    <property type="term" value="F:metal ion binding"/>
    <property type="evidence" value="ECO:0007669"/>
    <property type="project" value="UniProtKB-KW"/>
</dbReference>
<dbReference type="InterPro" id="IPR001155">
    <property type="entry name" value="OxRdtase_FMN_N"/>
</dbReference>
<dbReference type="SUPFAM" id="SSF51905">
    <property type="entry name" value="FAD/NAD(P)-binding domain"/>
    <property type="match status" value="1"/>
</dbReference>
<name>A0A134AHV2_9FIRM</name>
<dbReference type="InterPro" id="IPR036188">
    <property type="entry name" value="FAD/NAD-bd_sf"/>
</dbReference>
<evidence type="ECO:0000256" key="4">
    <source>
        <dbReference type="ARBA" id="ARBA00022630"/>
    </source>
</evidence>
<dbReference type="STRING" id="755172.HMPREF1863_00483"/>
<dbReference type="Pfam" id="PF07992">
    <property type="entry name" value="Pyr_redox_2"/>
    <property type="match status" value="1"/>
</dbReference>
<dbReference type="GO" id="GO:0010181">
    <property type="term" value="F:FMN binding"/>
    <property type="evidence" value="ECO:0007669"/>
    <property type="project" value="InterPro"/>
</dbReference>
<evidence type="ECO:0000256" key="7">
    <source>
        <dbReference type="ARBA" id="ARBA00023002"/>
    </source>
</evidence>
<dbReference type="InterPro" id="IPR023753">
    <property type="entry name" value="FAD/NAD-binding_dom"/>
</dbReference>
<keyword evidence="13" id="KW-1185">Reference proteome</keyword>
<evidence type="ECO:0000256" key="3">
    <source>
        <dbReference type="ARBA" id="ARBA00011048"/>
    </source>
</evidence>
<accession>A0A134AHV2</accession>
<dbReference type="RefSeq" id="WP_068367007.1">
    <property type="nucleotide sequence ID" value="NZ_KQ960171.1"/>
</dbReference>
<organism evidence="12 13">
    <name type="scientific">Aedoeadaptatus coxii</name>
    <dbReference type="NCBI Taxonomy" id="755172"/>
    <lineage>
        <taxon>Bacteria</taxon>
        <taxon>Bacillati</taxon>
        <taxon>Bacillota</taxon>
        <taxon>Tissierellia</taxon>
        <taxon>Tissierellales</taxon>
        <taxon>Peptoniphilaceae</taxon>
        <taxon>Aedoeadaptatus</taxon>
    </lineage>
</organism>
<evidence type="ECO:0000256" key="8">
    <source>
        <dbReference type="ARBA" id="ARBA00023004"/>
    </source>
</evidence>
<dbReference type="PANTHER" id="PTHR42917:SF2">
    <property type="entry name" value="2,4-DIENOYL-COA REDUCTASE [(2E)-ENOYL-COA-PRODUCING]"/>
    <property type="match status" value="1"/>
</dbReference>
<dbReference type="Proteomes" id="UP000070442">
    <property type="component" value="Unassembled WGS sequence"/>
</dbReference>
<proteinExistence type="inferred from homology"/>
<dbReference type="PATRIC" id="fig|755172.3.peg.463"/>
<dbReference type="EMBL" id="LSDG01000019">
    <property type="protein sequence ID" value="KXB67298.1"/>
    <property type="molecule type" value="Genomic_DNA"/>
</dbReference>
<evidence type="ECO:0000256" key="6">
    <source>
        <dbReference type="ARBA" id="ARBA00022723"/>
    </source>
</evidence>
<evidence type="ECO:0000259" key="11">
    <source>
        <dbReference type="Pfam" id="PF07992"/>
    </source>
</evidence>
<evidence type="ECO:0000256" key="5">
    <source>
        <dbReference type="ARBA" id="ARBA00022643"/>
    </source>
</evidence>
<dbReference type="SUPFAM" id="SSF51395">
    <property type="entry name" value="FMN-linked oxidoreductases"/>
    <property type="match status" value="1"/>
</dbReference>
<feature type="domain" description="FAD/NAD(P)-binding" evidence="11">
    <location>
        <begin position="382"/>
        <end position="608"/>
    </location>
</feature>
<reference evidence="13" key="1">
    <citation type="submission" date="2016-01" db="EMBL/GenBank/DDBJ databases">
        <authorList>
            <person name="Mitreva M."/>
            <person name="Pepin K.H."/>
            <person name="Mihindukulasuriya K.A."/>
            <person name="Fulton R."/>
            <person name="Fronick C."/>
            <person name="O'Laughlin M."/>
            <person name="Miner T."/>
            <person name="Herter B."/>
            <person name="Rosa B.A."/>
            <person name="Cordes M."/>
            <person name="Tomlinson C."/>
            <person name="Wollam A."/>
            <person name="Palsikar V.B."/>
            <person name="Mardis E.R."/>
            <person name="Wilson R.K."/>
        </authorList>
    </citation>
    <scope>NUCLEOTIDE SEQUENCE [LARGE SCALE GENOMIC DNA]</scope>
    <source>
        <strain evidence="13">DNF00729</strain>
    </source>
</reference>
<dbReference type="PRINTS" id="PR00368">
    <property type="entry name" value="FADPNR"/>
</dbReference>
<evidence type="ECO:0000256" key="2">
    <source>
        <dbReference type="ARBA" id="ARBA00001966"/>
    </source>
</evidence>
<comment type="similarity">
    <text evidence="3">In the N-terminal section; belongs to the NADH:flavin oxidoreductase/NADH oxidase family.</text>
</comment>
<dbReference type="OrthoDB" id="9802028at2"/>
<keyword evidence="6" id="KW-0479">Metal-binding</keyword>
<dbReference type="PRINTS" id="PR00469">
    <property type="entry name" value="PNDRDTASEII"/>
</dbReference>
<protein>
    <submittedName>
        <fullName evidence="12">Putative NADH oxidase</fullName>
    </submittedName>
</protein>
<evidence type="ECO:0000256" key="1">
    <source>
        <dbReference type="ARBA" id="ARBA00001917"/>
    </source>
</evidence>